<evidence type="ECO:0000313" key="6">
    <source>
        <dbReference type="Proteomes" id="UP000566819"/>
    </source>
</evidence>
<organism evidence="5 6">
    <name type="scientific">Cudoniella acicularis</name>
    <dbReference type="NCBI Taxonomy" id="354080"/>
    <lineage>
        <taxon>Eukaryota</taxon>
        <taxon>Fungi</taxon>
        <taxon>Dikarya</taxon>
        <taxon>Ascomycota</taxon>
        <taxon>Pezizomycotina</taxon>
        <taxon>Leotiomycetes</taxon>
        <taxon>Helotiales</taxon>
        <taxon>Tricladiaceae</taxon>
        <taxon>Cudoniella</taxon>
    </lineage>
</organism>
<dbReference type="PANTHER" id="PTHR45348">
    <property type="entry name" value="HYPOTHETICAL OXIDOREDUCTASE (EUROFUNG)"/>
    <property type="match status" value="1"/>
</dbReference>
<dbReference type="OrthoDB" id="48317at2759"/>
<dbReference type="Pfam" id="PF00107">
    <property type="entry name" value="ADH_zinc_N"/>
    <property type="match status" value="1"/>
</dbReference>
<dbReference type="InterPro" id="IPR013154">
    <property type="entry name" value="ADH-like_N"/>
</dbReference>
<accession>A0A8H4W395</accession>
<gene>
    <name evidence="5" type="ORF">G7Y89_g8006</name>
</gene>
<dbReference type="AlphaFoldDB" id="A0A8H4W395"/>
<keyword evidence="6" id="KW-1185">Reference proteome</keyword>
<feature type="domain" description="Enoyl reductase (ER)" evidence="4">
    <location>
        <begin position="18"/>
        <end position="345"/>
    </location>
</feature>
<dbReference type="Gene3D" id="3.40.50.720">
    <property type="entry name" value="NAD(P)-binding Rossmann-like Domain"/>
    <property type="match status" value="1"/>
</dbReference>
<reference evidence="5 6" key="1">
    <citation type="submission" date="2020-03" db="EMBL/GenBank/DDBJ databases">
        <title>Draft Genome Sequence of Cudoniella acicularis.</title>
        <authorList>
            <person name="Buettner E."/>
            <person name="Kellner H."/>
        </authorList>
    </citation>
    <scope>NUCLEOTIDE SEQUENCE [LARGE SCALE GENOMIC DNA]</scope>
    <source>
        <strain evidence="5 6">DSM 108380</strain>
    </source>
</reference>
<evidence type="ECO:0000256" key="3">
    <source>
        <dbReference type="ARBA" id="ARBA00023002"/>
    </source>
</evidence>
<dbReference type="Gene3D" id="3.90.180.10">
    <property type="entry name" value="Medium-chain alcohol dehydrogenases, catalytic domain"/>
    <property type="match status" value="1"/>
</dbReference>
<proteinExistence type="inferred from homology"/>
<dbReference type="InterPro" id="IPR047122">
    <property type="entry name" value="Trans-enoyl_RdTase-like"/>
</dbReference>
<keyword evidence="3" id="KW-0560">Oxidoreductase</keyword>
<dbReference type="InterPro" id="IPR011032">
    <property type="entry name" value="GroES-like_sf"/>
</dbReference>
<dbReference type="InterPro" id="IPR020843">
    <property type="entry name" value="ER"/>
</dbReference>
<dbReference type="Pfam" id="PF08240">
    <property type="entry name" value="ADH_N"/>
    <property type="match status" value="1"/>
</dbReference>
<dbReference type="InterPro" id="IPR036291">
    <property type="entry name" value="NAD(P)-bd_dom_sf"/>
</dbReference>
<evidence type="ECO:0000256" key="1">
    <source>
        <dbReference type="ARBA" id="ARBA00008072"/>
    </source>
</evidence>
<dbReference type="SMART" id="SM00829">
    <property type="entry name" value="PKS_ER"/>
    <property type="match status" value="1"/>
</dbReference>
<keyword evidence="2" id="KW-0521">NADP</keyword>
<dbReference type="SUPFAM" id="SSF50129">
    <property type="entry name" value="GroES-like"/>
    <property type="match status" value="1"/>
</dbReference>
<dbReference type="EMBL" id="JAAMPI010000585">
    <property type="protein sequence ID" value="KAF4630135.1"/>
    <property type="molecule type" value="Genomic_DNA"/>
</dbReference>
<dbReference type="Proteomes" id="UP000566819">
    <property type="component" value="Unassembled WGS sequence"/>
</dbReference>
<evidence type="ECO:0000259" key="4">
    <source>
        <dbReference type="SMART" id="SM00829"/>
    </source>
</evidence>
<protein>
    <recommendedName>
        <fullName evidence="4">Enoyl reductase (ER) domain-containing protein</fullName>
    </recommendedName>
</protein>
<name>A0A8H4W395_9HELO</name>
<sequence>MALMISAIPKTQKALIAGLDKSFTLVQEQPVIALEPNAIIIKIHAVALNPVDTKLSGDFVTPGAIWGFDCAGTVMAIGSAVTKKWQVGDRVCGSACGMDPVRPSGGAFCEYTALPGDMALRIPSDMSYEDAATLPTAINTTVLALFWSMKIPMFFIDTLTEKPFPVLVYGGSTSVGTMAIQVLRRCGLKPITTCSPKNFDFVKSYGAEAAFDYRSPTCAADIKKYTKNGLAYVIDCITDDSTMKICYEALGRAGGRYVGMDPFSPVIAASRKVVKADWVVAFRITGMPCNWPAPFTSEADPELFESVLPFYDSMEKLVAAREIKTHPARVSNGGLEAIIDGVGMLRRKEISAEKLVYTTL</sequence>
<dbReference type="InterPro" id="IPR013149">
    <property type="entry name" value="ADH-like_C"/>
</dbReference>
<dbReference type="PANTHER" id="PTHR45348:SF6">
    <property type="entry name" value="TRANS-ENOYL REDUCTASE APDC"/>
    <property type="match status" value="1"/>
</dbReference>
<evidence type="ECO:0000256" key="2">
    <source>
        <dbReference type="ARBA" id="ARBA00022857"/>
    </source>
</evidence>
<dbReference type="SUPFAM" id="SSF51735">
    <property type="entry name" value="NAD(P)-binding Rossmann-fold domains"/>
    <property type="match status" value="1"/>
</dbReference>
<comment type="similarity">
    <text evidence="1">Belongs to the zinc-containing alcohol dehydrogenase family.</text>
</comment>
<dbReference type="CDD" id="cd08249">
    <property type="entry name" value="enoyl_reductase_like"/>
    <property type="match status" value="1"/>
</dbReference>
<dbReference type="GO" id="GO:0016651">
    <property type="term" value="F:oxidoreductase activity, acting on NAD(P)H"/>
    <property type="evidence" value="ECO:0007669"/>
    <property type="project" value="InterPro"/>
</dbReference>
<evidence type="ECO:0000313" key="5">
    <source>
        <dbReference type="EMBL" id="KAF4630135.1"/>
    </source>
</evidence>
<comment type="caution">
    <text evidence="5">The sequence shown here is derived from an EMBL/GenBank/DDBJ whole genome shotgun (WGS) entry which is preliminary data.</text>
</comment>